<feature type="transmembrane region" description="Helical" evidence="1">
    <location>
        <begin position="415"/>
        <end position="442"/>
    </location>
</feature>
<dbReference type="RefSeq" id="WP_055169203.1">
    <property type="nucleotide sequence ID" value="NZ_CBCTRZ010000001.1"/>
</dbReference>
<evidence type="ECO:0000313" key="3">
    <source>
        <dbReference type="Proteomes" id="UP000095453"/>
    </source>
</evidence>
<feature type="transmembrane region" description="Helical" evidence="1">
    <location>
        <begin position="327"/>
        <end position="347"/>
    </location>
</feature>
<dbReference type="Pfam" id="PF19497">
    <property type="entry name" value="DUF6032"/>
    <property type="match status" value="1"/>
</dbReference>
<proteinExistence type="predicted"/>
<feature type="transmembrane region" description="Helical" evidence="1">
    <location>
        <begin position="107"/>
        <end position="128"/>
    </location>
</feature>
<evidence type="ECO:0008006" key="4">
    <source>
        <dbReference type="Google" id="ProtNLM"/>
    </source>
</evidence>
<feature type="transmembrane region" description="Helical" evidence="1">
    <location>
        <begin position="191"/>
        <end position="207"/>
    </location>
</feature>
<keyword evidence="1" id="KW-0812">Transmembrane</keyword>
<feature type="transmembrane region" description="Helical" evidence="1">
    <location>
        <begin position="214"/>
        <end position="232"/>
    </location>
</feature>
<feature type="transmembrane region" description="Helical" evidence="1">
    <location>
        <begin position="359"/>
        <end position="379"/>
    </location>
</feature>
<feature type="transmembrane region" description="Helical" evidence="1">
    <location>
        <begin position="37"/>
        <end position="58"/>
    </location>
</feature>
<dbReference type="Proteomes" id="UP000095453">
    <property type="component" value="Unassembled WGS sequence"/>
</dbReference>
<protein>
    <recommendedName>
        <fullName evidence="4">O-antigen polysaccharide polymerase Wzy</fullName>
    </recommendedName>
</protein>
<keyword evidence="1" id="KW-0472">Membrane</keyword>
<sequence length="464" mass="52893">MTKKMFQVTRAGMVAVTIFICLNLLLDKKVMVGDGHIWERCAWLLISLVAFLAVSVLYEKKRKIFSVGYLFLLINVFIDGVLCPGYFTDSRLREMEREGVQEPQDFFLLYLGVYFIIMAVIFLYLLCVKQTTDEVKQSDFIRYKRADDITVFLMGIVILFLNFRLGTAGLVLYVPVFCYFSVRFLCTHGNLNLYTVGGLLGGLYCLYRVRTNRFLFIQYIMPLLLIFFLFVAVNDNYKKGKKVVPLLIFGIFVVMAYGMVSELVKLNLYYDRSYNILSEITNFKSIYDSCVRQVYRLFGVWTELGGNIIQHVKVHGFFHGITYVKSFAGYFGFEYVSLPLLSAKYISASYAQPGLIAEGYANFGVVGAVINMLIPFAIAEGSLTYFLKKRNVLALCILSVPYTKLLFDGGTINNMIFGIATCILAFAFSIFLHWIGVVLHGYGSGDIHFTKRKSVEDRTDEENI</sequence>
<feature type="transmembrane region" description="Helical" evidence="1">
    <location>
        <begin position="149"/>
        <end position="171"/>
    </location>
</feature>
<organism evidence="2 3">
    <name type="scientific">Roseburia inulinivorans</name>
    <dbReference type="NCBI Taxonomy" id="360807"/>
    <lineage>
        <taxon>Bacteria</taxon>
        <taxon>Bacillati</taxon>
        <taxon>Bacillota</taxon>
        <taxon>Clostridia</taxon>
        <taxon>Lachnospirales</taxon>
        <taxon>Lachnospiraceae</taxon>
        <taxon>Roseburia</taxon>
    </lineage>
</organism>
<evidence type="ECO:0000313" key="2">
    <source>
        <dbReference type="EMBL" id="CUN08283.1"/>
    </source>
</evidence>
<keyword evidence="1" id="KW-1133">Transmembrane helix</keyword>
<dbReference type="EMBL" id="CYXX01000012">
    <property type="protein sequence ID" value="CUN08283.1"/>
    <property type="molecule type" value="Genomic_DNA"/>
</dbReference>
<dbReference type="InterPro" id="IPR046073">
    <property type="entry name" value="DUF6032"/>
</dbReference>
<dbReference type="AlphaFoldDB" id="A0A173TZM9"/>
<feature type="transmembrane region" description="Helical" evidence="1">
    <location>
        <begin position="7"/>
        <end position="25"/>
    </location>
</feature>
<gene>
    <name evidence="2" type="ORF">ERS852444_01797</name>
</gene>
<name>A0A173TZM9_9FIRM</name>
<feature type="transmembrane region" description="Helical" evidence="1">
    <location>
        <begin position="244"/>
        <end position="264"/>
    </location>
</feature>
<accession>A0A173TZM9</accession>
<evidence type="ECO:0000256" key="1">
    <source>
        <dbReference type="SAM" id="Phobius"/>
    </source>
</evidence>
<reference evidence="2 3" key="1">
    <citation type="submission" date="2015-09" db="EMBL/GenBank/DDBJ databases">
        <authorList>
            <consortium name="Pathogen Informatics"/>
        </authorList>
    </citation>
    <scope>NUCLEOTIDE SEQUENCE [LARGE SCALE GENOMIC DNA]</scope>
    <source>
        <strain evidence="2 3">2789STDY5608887</strain>
    </source>
</reference>
<feature type="transmembrane region" description="Helical" evidence="1">
    <location>
        <begin position="65"/>
        <end position="87"/>
    </location>
</feature>